<dbReference type="RefSeq" id="WP_009036328.1">
    <property type="nucleotide sequence ID" value="NZ_ALWO02000024.1"/>
</dbReference>
<feature type="transmembrane region" description="Helical" evidence="1">
    <location>
        <begin position="247"/>
        <end position="270"/>
    </location>
</feature>
<accession>S2E768</accession>
<feature type="transmembrane region" description="Helical" evidence="1">
    <location>
        <begin position="155"/>
        <end position="176"/>
    </location>
</feature>
<keyword evidence="1" id="KW-0472">Membrane</keyword>
<keyword evidence="4" id="KW-1185">Reference proteome</keyword>
<dbReference type="PANTHER" id="PTHR35797:SF1">
    <property type="entry name" value="PROTEASE"/>
    <property type="match status" value="1"/>
</dbReference>
<feature type="domain" description="CAAX prenyl protease 2/Lysostaphin resistance protein A-like" evidence="2">
    <location>
        <begin position="119"/>
        <end position="230"/>
    </location>
</feature>
<evidence type="ECO:0000313" key="4">
    <source>
        <dbReference type="Proteomes" id="UP000006073"/>
    </source>
</evidence>
<dbReference type="OrthoDB" id="9777755at2"/>
<name>S2E768_INDAL</name>
<sequence>MNSKSQKAKIRNLIIFCTVALLIGWFGVLVDHALPEQEGEESLGMAIWLIFPLITVIILRSFMGDGWKDAGLLPKFKSNGFWYAIALLIFPAVTGITLLLGFGVGWMDFSSFEIKPYFNIFLSLLLVNIVKNIFEESVWRGYLTVKLLQFKLSDLQLYLIIGLVWGLWHAPYYLVFLPEESMMAVLLVDRISFMVLAVINMVIWTVMFTELYRLTLSIWPVILMHAMEDALINHLVIDGYVQISAGAQIWISPICGIIPNLLYLFIGLWLRQKRLSQSKK</sequence>
<dbReference type="AlphaFoldDB" id="S2E768"/>
<dbReference type="EMBL" id="ALWO02000024">
    <property type="protein sequence ID" value="EOZ98113.1"/>
    <property type="molecule type" value="Genomic_DNA"/>
</dbReference>
<feature type="transmembrane region" description="Helical" evidence="1">
    <location>
        <begin position="12"/>
        <end position="30"/>
    </location>
</feature>
<evidence type="ECO:0000259" key="2">
    <source>
        <dbReference type="Pfam" id="PF02517"/>
    </source>
</evidence>
<dbReference type="eggNOG" id="ENOG502ZCD8">
    <property type="taxonomic scope" value="Bacteria"/>
</dbReference>
<reference evidence="3 4" key="1">
    <citation type="journal article" date="2013" name="Genome Announc.">
        <title>Draft Genome Sequence of Indibacter alkaliphilus Strain LW1T, Isolated from Lonar Lake, a Haloalkaline Lake in the Buldana District of Maharashtra, India.</title>
        <authorList>
            <person name="Singh A."/>
            <person name="Kumar Jangir P."/>
            <person name="Sharma R."/>
            <person name="Singh A."/>
            <person name="Kumar Pinnaka A."/>
            <person name="Shivaji S."/>
        </authorList>
    </citation>
    <scope>NUCLEOTIDE SEQUENCE [LARGE SCALE GENOMIC DNA]</scope>
    <source>
        <strain evidence="4">CCUG 57479 / KCTC 22604 / LW1</strain>
    </source>
</reference>
<dbReference type="GO" id="GO:0080120">
    <property type="term" value="P:CAAX-box protein maturation"/>
    <property type="evidence" value="ECO:0007669"/>
    <property type="project" value="UniProtKB-ARBA"/>
</dbReference>
<evidence type="ECO:0000313" key="3">
    <source>
        <dbReference type="EMBL" id="EOZ98113.1"/>
    </source>
</evidence>
<dbReference type="Proteomes" id="UP000006073">
    <property type="component" value="Unassembled WGS sequence"/>
</dbReference>
<comment type="caution">
    <text evidence="3">The sequence shown here is derived from an EMBL/GenBank/DDBJ whole genome shotgun (WGS) entry which is preliminary data.</text>
</comment>
<feature type="transmembrane region" description="Helical" evidence="1">
    <location>
        <begin position="211"/>
        <end position="227"/>
    </location>
</feature>
<protein>
    <recommendedName>
        <fullName evidence="2">CAAX prenyl protease 2/Lysostaphin resistance protein A-like domain-containing protein</fullName>
    </recommendedName>
</protein>
<dbReference type="STRING" id="1189612.A33Q_1475"/>
<gene>
    <name evidence="3" type="ORF">A33Q_1475</name>
</gene>
<dbReference type="Pfam" id="PF02517">
    <property type="entry name" value="Rce1-like"/>
    <property type="match status" value="1"/>
</dbReference>
<keyword evidence="1" id="KW-1133">Transmembrane helix</keyword>
<feature type="transmembrane region" description="Helical" evidence="1">
    <location>
        <begin position="80"/>
        <end position="104"/>
    </location>
</feature>
<dbReference type="InterPro" id="IPR042150">
    <property type="entry name" value="MmRce1-like"/>
</dbReference>
<dbReference type="InterPro" id="IPR003675">
    <property type="entry name" value="Rce1/LyrA-like_dom"/>
</dbReference>
<dbReference type="PANTHER" id="PTHR35797">
    <property type="entry name" value="PROTEASE-RELATED"/>
    <property type="match status" value="1"/>
</dbReference>
<dbReference type="GO" id="GO:0004175">
    <property type="term" value="F:endopeptidase activity"/>
    <property type="evidence" value="ECO:0007669"/>
    <property type="project" value="UniProtKB-ARBA"/>
</dbReference>
<feature type="transmembrane region" description="Helical" evidence="1">
    <location>
        <begin position="116"/>
        <end position="134"/>
    </location>
</feature>
<feature type="transmembrane region" description="Helical" evidence="1">
    <location>
        <begin position="182"/>
        <end position="204"/>
    </location>
</feature>
<keyword evidence="1" id="KW-0812">Transmembrane</keyword>
<organism evidence="3 4">
    <name type="scientific">Indibacter alkaliphilus (strain CCUG 57479 / KCTC 22604 / LW1)</name>
    <dbReference type="NCBI Taxonomy" id="1189612"/>
    <lineage>
        <taxon>Bacteria</taxon>
        <taxon>Pseudomonadati</taxon>
        <taxon>Bacteroidota</taxon>
        <taxon>Cytophagia</taxon>
        <taxon>Cytophagales</taxon>
        <taxon>Cyclobacteriaceae</taxon>
    </lineage>
</organism>
<evidence type="ECO:0000256" key="1">
    <source>
        <dbReference type="SAM" id="Phobius"/>
    </source>
</evidence>
<proteinExistence type="predicted"/>
<feature type="transmembrane region" description="Helical" evidence="1">
    <location>
        <begin position="42"/>
        <end position="59"/>
    </location>
</feature>